<dbReference type="EMBL" id="MRZV01000826">
    <property type="protein sequence ID" value="PIK43776.1"/>
    <property type="molecule type" value="Genomic_DNA"/>
</dbReference>
<name>A0A2G8K6X9_STIJA</name>
<dbReference type="Proteomes" id="UP000230750">
    <property type="component" value="Unassembled WGS sequence"/>
</dbReference>
<keyword evidence="2" id="KW-1185">Reference proteome</keyword>
<reference evidence="1 2" key="1">
    <citation type="journal article" date="2017" name="PLoS Biol.">
        <title>The sea cucumber genome provides insights into morphological evolution and visceral regeneration.</title>
        <authorList>
            <person name="Zhang X."/>
            <person name="Sun L."/>
            <person name="Yuan J."/>
            <person name="Sun Y."/>
            <person name="Gao Y."/>
            <person name="Zhang L."/>
            <person name="Li S."/>
            <person name="Dai H."/>
            <person name="Hamel J.F."/>
            <person name="Liu C."/>
            <person name="Yu Y."/>
            <person name="Liu S."/>
            <person name="Lin W."/>
            <person name="Guo K."/>
            <person name="Jin S."/>
            <person name="Xu P."/>
            <person name="Storey K.B."/>
            <person name="Huan P."/>
            <person name="Zhang T."/>
            <person name="Zhou Y."/>
            <person name="Zhang J."/>
            <person name="Lin C."/>
            <person name="Li X."/>
            <person name="Xing L."/>
            <person name="Huo D."/>
            <person name="Sun M."/>
            <person name="Wang L."/>
            <person name="Mercier A."/>
            <person name="Li F."/>
            <person name="Yang H."/>
            <person name="Xiang J."/>
        </authorList>
    </citation>
    <scope>NUCLEOTIDE SEQUENCE [LARGE SCALE GENOMIC DNA]</scope>
    <source>
        <strain evidence="1">Shaxun</strain>
        <tissue evidence="1">Muscle</tissue>
    </source>
</reference>
<dbReference type="AlphaFoldDB" id="A0A2G8K6X9"/>
<organism evidence="1 2">
    <name type="scientific">Stichopus japonicus</name>
    <name type="common">Sea cucumber</name>
    <dbReference type="NCBI Taxonomy" id="307972"/>
    <lineage>
        <taxon>Eukaryota</taxon>
        <taxon>Metazoa</taxon>
        <taxon>Echinodermata</taxon>
        <taxon>Eleutherozoa</taxon>
        <taxon>Echinozoa</taxon>
        <taxon>Holothuroidea</taxon>
        <taxon>Aspidochirotacea</taxon>
        <taxon>Aspidochirotida</taxon>
        <taxon>Stichopodidae</taxon>
        <taxon>Apostichopus</taxon>
    </lineage>
</organism>
<gene>
    <name evidence="1" type="ORF">BSL78_19375</name>
</gene>
<sequence length="175" mass="19647">MESVPNTLPKSRPAALWSQYPTLYPSHDCRTMESVPNTLPKSRPGALWSQYPTLYQVKTWRTMESVPKRSSQVTLAHCGVSTQHSTHVTTCRTMESVPNTLPKSRPAALWSQYPNSTKSRPAALWSQYPTLYPSHDLPHYGVSTQHSTQVTTCRTMESVPNTLPKSWPHALAAML</sequence>
<comment type="caution">
    <text evidence="1">The sequence shown here is derived from an EMBL/GenBank/DDBJ whole genome shotgun (WGS) entry which is preliminary data.</text>
</comment>
<evidence type="ECO:0000313" key="2">
    <source>
        <dbReference type="Proteomes" id="UP000230750"/>
    </source>
</evidence>
<protein>
    <submittedName>
        <fullName evidence="1">Uncharacterized protein</fullName>
    </submittedName>
</protein>
<proteinExistence type="predicted"/>
<evidence type="ECO:0000313" key="1">
    <source>
        <dbReference type="EMBL" id="PIK43776.1"/>
    </source>
</evidence>
<accession>A0A2G8K6X9</accession>